<gene>
    <name evidence="3" type="ORF">ACFQ5L_02760</name>
</gene>
<dbReference type="Gene3D" id="3.30.565.10">
    <property type="entry name" value="Histidine kinase-like ATPase, C-terminal domain"/>
    <property type="match status" value="1"/>
</dbReference>
<evidence type="ECO:0000313" key="3">
    <source>
        <dbReference type="EMBL" id="MFD1419878.1"/>
    </source>
</evidence>
<dbReference type="Pfam" id="PF14501">
    <property type="entry name" value="HATPase_c_5"/>
    <property type="match status" value="1"/>
</dbReference>
<dbReference type="GO" id="GO:0004673">
    <property type="term" value="F:protein histidine kinase activity"/>
    <property type="evidence" value="ECO:0007669"/>
    <property type="project" value="UniProtKB-EC"/>
</dbReference>
<dbReference type="PANTHER" id="PTHR40448">
    <property type="entry name" value="TWO-COMPONENT SENSOR HISTIDINE KINASE"/>
    <property type="match status" value="1"/>
</dbReference>
<evidence type="ECO:0000256" key="1">
    <source>
        <dbReference type="SAM" id="Phobius"/>
    </source>
</evidence>
<reference evidence="4" key="1">
    <citation type="journal article" date="2019" name="Int. J. Syst. Evol. Microbiol.">
        <title>The Global Catalogue of Microorganisms (GCM) 10K type strain sequencing project: providing services to taxonomists for standard genome sequencing and annotation.</title>
        <authorList>
            <consortium name="The Broad Institute Genomics Platform"/>
            <consortium name="The Broad Institute Genome Sequencing Center for Infectious Disease"/>
            <person name="Wu L."/>
            <person name="Ma J."/>
        </authorList>
    </citation>
    <scope>NUCLEOTIDE SEQUENCE [LARGE SCALE GENOMIC DNA]</scope>
    <source>
        <strain evidence="4">CCM 8931</strain>
    </source>
</reference>
<sequence>MTSISLADGLGQIFFLTWGVLLGYSIVLDKFDWHFLCKSILISAILAPIGCLIEDGIFVLLFVSFYMAELINQKKLKINFTRLDILLLLISIQVLLFTFSAYVSRIIIFHVEKVHRLASIAKYGDAFTMLEIAIAYSLGIILIGVVSMYKNNYRIVIERAHQLNIDSRLFLMLIVLFGSIETLLLISNFEGITATIQMALLLTFMLMLGLMSWQMILIIKTYMQEQAMKNEKAQNEQLTEYLKSVEQQYLELRKFKHDYRNLVLGLNSKGSSQSSGESKKYLKELAKESMPETDLDDAKIVQVQYLDNEALRGLVVQKFFDARRHEVALKLEVSEHKFKLQQDLVLVVRIIGNLLDNAIDQAEKMPDHLVTVAFNHVDDTYEISIENMIDSSFNLDKIFEIGYSTKGSNRGLGLTNVKTLVAKHENLFLDIETPVEKVRMTLIIRGE</sequence>
<dbReference type="Proteomes" id="UP001597188">
    <property type="component" value="Unassembled WGS sequence"/>
</dbReference>
<feature type="transmembrane region" description="Helical" evidence="1">
    <location>
        <begin position="128"/>
        <end position="149"/>
    </location>
</feature>
<keyword evidence="3" id="KW-0418">Kinase</keyword>
<keyword evidence="1" id="KW-0472">Membrane</keyword>
<evidence type="ECO:0000259" key="2">
    <source>
        <dbReference type="Pfam" id="PF14501"/>
    </source>
</evidence>
<dbReference type="InterPro" id="IPR032834">
    <property type="entry name" value="NatK-like_C"/>
</dbReference>
<keyword evidence="4" id="KW-1185">Reference proteome</keyword>
<keyword evidence="1" id="KW-1133">Transmembrane helix</keyword>
<keyword evidence="1" id="KW-0812">Transmembrane</keyword>
<dbReference type="EMBL" id="JBHTOJ010000008">
    <property type="protein sequence ID" value="MFD1419878.1"/>
    <property type="molecule type" value="Genomic_DNA"/>
</dbReference>
<evidence type="ECO:0000313" key="4">
    <source>
        <dbReference type="Proteomes" id="UP001597188"/>
    </source>
</evidence>
<feature type="transmembrane region" description="Helical" evidence="1">
    <location>
        <begin position="195"/>
        <end position="219"/>
    </location>
</feature>
<name>A0ABW4BXB5_9LACO</name>
<dbReference type="SUPFAM" id="SSF55874">
    <property type="entry name" value="ATPase domain of HSP90 chaperone/DNA topoisomerase II/histidine kinase"/>
    <property type="match status" value="1"/>
</dbReference>
<dbReference type="PANTHER" id="PTHR40448:SF1">
    <property type="entry name" value="TWO-COMPONENT SENSOR HISTIDINE KINASE"/>
    <property type="match status" value="1"/>
</dbReference>
<dbReference type="InterPro" id="IPR036890">
    <property type="entry name" value="HATPase_C_sf"/>
</dbReference>
<organism evidence="3 4">
    <name type="scientific">Lactiplantibacillus songbeiensis</name>
    <dbReference type="NCBI Taxonomy" id="2559920"/>
    <lineage>
        <taxon>Bacteria</taxon>
        <taxon>Bacillati</taxon>
        <taxon>Bacillota</taxon>
        <taxon>Bacilli</taxon>
        <taxon>Lactobacillales</taxon>
        <taxon>Lactobacillaceae</taxon>
        <taxon>Lactiplantibacillus</taxon>
    </lineage>
</organism>
<dbReference type="EC" id="2.7.13.3" evidence="3"/>
<accession>A0ABW4BXB5</accession>
<keyword evidence="3" id="KW-0808">Transferase</keyword>
<feature type="transmembrane region" description="Helical" evidence="1">
    <location>
        <begin position="85"/>
        <end position="108"/>
    </location>
</feature>
<protein>
    <submittedName>
        <fullName evidence="3">Sensor histidine kinase</fullName>
        <ecNumber evidence="3">2.7.13.3</ecNumber>
    </submittedName>
</protein>
<comment type="caution">
    <text evidence="3">The sequence shown here is derived from an EMBL/GenBank/DDBJ whole genome shotgun (WGS) entry which is preliminary data.</text>
</comment>
<feature type="transmembrane region" description="Helical" evidence="1">
    <location>
        <begin position="40"/>
        <end position="65"/>
    </location>
</feature>
<proteinExistence type="predicted"/>
<feature type="domain" description="Sensor histidine kinase NatK-like C-terminal" evidence="2">
    <location>
        <begin position="347"/>
        <end position="437"/>
    </location>
</feature>
<feature type="transmembrane region" description="Helical" evidence="1">
    <location>
        <begin position="9"/>
        <end position="28"/>
    </location>
</feature>
<dbReference type="RefSeq" id="WP_137635342.1">
    <property type="nucleotide sequence ID" value="NZ_BJDL01000020.1"/>
</dbReference>
<feature type="transmembrane region" description="Helical" evidence="1">
    <location>
        <begin position="169"/>
        <end position="189"/>
    </location>
</feature>